<reference evidence="2" key="1">
    <citation type="journal article" date="2019" name="bioRxiv">
        <title>The Genome of the Zebra Mussel, Dreissena polymorpha: A Resource for Invasive Species Research.</title>
        <authorList>
            <person name="McCartney M.A."/>
            <person name="Auch B."/>
            <person name="Kono T."/>
            <person name="Mallez S."/>
            <person name="Zhang Y."/>
            <person name="Obille A."/>
            <person name="Becker A."/>
            <person name="Abrahante J.E."/>
            <person name="Garbe J."/>
            <person name="Badalamenti J.P."/>
            <person name="Herman A."/>
            <person name="Mangelson H."/>
            <person name="Liachko I."/>
            <person name="Sullivan S."/>
            <person name="Sone E.D."/>
            <person name="Koren S."/>
            <person name="Silverstein K.A.T."/>
            <person name="Beckman K.B."/>
            <person name="Gohl D.M."/>
        </authorList>
    </citation>
    <scope>NUCLEOTIDE SEQUENCE</scope>
    <source>
        <strain evidence="2">Duluth1</strain>
        <tissue evidence="2">Whole animal</tissue>
    </source>
</reference>
<sequence>MPDVLTATVFSPWNVSSPVQHVDSNQNQAFNVIHPANPIPSLFKQQPPVTDSPIKALPSTQNPGLQLAFNANPIVSSFIPINANLTNPAPNNPLSQNLTLFPTSRPLPSTTPPLSPIQPVLPTLIKTIPTSLPQTINNIPNRFPMLPPLINNPPLLPNLPPLINNLPALPPTLNNLPTLLPTLPTPENNVPHQLQTVVPPINNLPTVPPTLPSPVNTNPTLIPTVLSPFNNVPTQAPTLPPFVNIKPTQLKFSPTPVQNQLPTVMPPVNKEIFRPSNLPPSINTLPFSSPTQHMPVQNLPPFVPSKMPRILNLPMQPIPTFPSLAPTLTPPKPNLPVQTPNVPHHNVPFLHNVPPISPTNPFLQIPNQTAIYSPLQLGQMNPVLIPSDVSKIPTQLPTLSPLINNVPSLKPKLQLPVNSVPTQLPSLLTHVNDVSIQPPTLPPLVNSFPLPSQNLPLPLQNVSHTLPSKQPDIPNSQFQPRPTVVPLSSSSSPMLNHYQPNRPLIAPSMPQPIPQNVPVEPNLSPISHNKPSLSGPSLTGIHPPQHPDPITPVLFPSDLLHPSNTANQKPSNLSPGEGSTFIPPPPATVPDLIPPILKAFPFSFTLPNTPSSPTIFPPMFPTNPILNPVSTRPPLMETQPQAIKQPSLPLEPISIVNLTKLLPVIPKELSFLPTNTISTTPIPIPLSLPDIPLQTVPSLRPIYPDPGVNSIATLPPIIPNVPLPTPSEPVRPDLKQNPMEPLPPNIIQDNITQSKLAPQNPTQIPLVHNTLGFVVEKVADSTTIGPLPLPGQQPLPNITPPPPHIFPNLITQPPFPSLNITQPWGLPQQSTTVHLPEPTKPIIPPFSSKPIFPPFSAKPIIPPYPPKQTTSTAPLLPTVTPPLFLPVNNQLIPRTTSPPLLYPPMFPPHSFPPTTNTTFPPTLPTLNGVTVPAAGHFLLLPTPATLTPLLPPTFPSLPPANLSQRLPPHFTSVNSLFDWLNVTVPPASWDNPLNTPPTLPTLNGVTVPAAGNFLLSPTPATLTPLLPPTVPSQPSANLSQGLPPPFTPVNWLNVTVLPASWDNPLNTPSNTTVANSMYPIPTTQLVPLNANPDIQPVNAGPSQNIPMVPPLIPALTTLSHFINNSPLTLQPTVPPLNGVPVVAQQPHTASPPPILPPSTLRPYPGTFKPINVTVPPQYMATTPYYWWDTNTTVSYNGSFEFAPFNDSYPISTPENTTFYWNQPPTSGNKTFAVDVQPLTPPIAPKPHKSFEPNVPNNGMNPNTMQVSTTVFPDFNSTSNHSSFTTQFYTNFTSNFDHYATTTMAPIVPAKQHPLLVPSGRTTLQAPVVESCPTGETTIPGLSCDAMYSCPEGSRCRGGICCIPSNIVQVRK</sequence>
<reference evidence="2" key="2">
    <citation type="submission" date="2020-11" db="EMBL/GenBank/DDBJ databases">
        <authorList>
            <person name="McCartney M.A."/>
            <person name="Auch B."/>
            <person name="Kono T."/>
            <person name="Mallez S."/>
            <person name="Becker A."/>
            <person name="Gohl D.M."/>
            <person name="Silverstein K.A.T."/>
            <person name="Koren S."/>
            <person name="Bechman K.B."/>
            <person name="Herman A."/>
            <person name="Abrahante J.E."/>
            <person name="Garbe J."/>
        </authorList>
    </citation>
    <scope>NUCLEOTIDE SEQUENCE</scope>
    <source>
        <strain evidence="2">Duluth1</strain>
        <tissue evidence="2">Whole animal</tissue>
    </source>
</reference>
<name>A0A9D4DDW5_DREPO</name>
<feature type="compositionally biased region" description="Polar residues" evidence="1">
    <location>
        <begin position="526"/>
        <end position="537"/>
    </location>
</feature>
<keyword evidence="3" id="KW-1185">Reference proteome</keyword>
<dbReference type="EMBL" id="JAIWYP010000010">
    <property type="protein sequence ID" value="KAH3746878.1"/>
    <property type="molecule type" value="Genomic_DNA"/>
</dbReference>
<proteinExistence type="predicted"/>
<accession>A0A9D4DDW5</accession>
<feature type="region of interest" description="Disordered" evidence="1">
    <location>
        <begin position="526"/>
        <end position="581"/>
    </location>
</feature>
<feature type="compositionally biased region" description="Polar residues" evidence="1">
    <location>
        <begin position="469"/>
        <end position="480"/>
    </location>
</feature>
<evidence type="ECO:0000313" key="3">
    <source>
        <dbReference type="Proteomes" id="UP000828390"/>
    </source>
</evidence>
<feature type="compositionally biased region" description="Polar residues" evidence="1">
    <location>
        <begin position="562"/>
        <end position="574"/>
    </location>
</feature>
<protein>
    <submittedName>
        <fullName evidence="2">Uncharacterized protein</fullName>
    </submittedName>
</protein>
<evidence type="ECO:0000313" key="2">
    <source>
        <dbReference type="EMBL" id="KAH3746878.1"/>
    </source>
</evidence>
<gene>
    <name evidence="2" type="ORF">DPMN_181295</name>
</gene>
<dbReference type="Proteomes" id="UP000828390">
    <property type="component" value="Unassembled WGS sequence"/>
</dbReference>
<comment type="caution">
    <text evidence="2">The sequence shown here is derived from an EMBL/GenBank/DDBJ whole genome shotgun (WGS) entry which is preliminary data.</text>
</comment>
<evidence type="ECO:0000256" key="1">
    <source>
        <dbReference type="SAM" id="MobiDB-lite"/>
    </source>
</evidence>
<feature type="region of interest" description="Disordered" evidence="1">
    <location>
        <begin position="469"/>
        <end position="494"/>
    </location>
</feature>
<organism evidence="2 3">
    <name type="scientific">Dreissena polymorpha</name>
    <name type="common">Zebra mussel</name>
    <name type="synonym">Mytilus polymorpha</name>
    <dbReference type="NCBI Taxonomy" id="45954"/>
    <lineage>
        <taxon>Eukaryota</taxon>
        <taxon>Metazoa</taxon>
        <taxon>Spiralia</taxon>
        <taxon>Lophotrochozoa</taxon>
        <taxon>Mollusca</taxon>
        <taxon>Bivalvia</taxon>
        <taxon>Autobranchia</taxon>
        <taxon>Heteroconchia</taxon>
        <taxon>Euheterodonta</taxon>
        <taxon>Imparidentia</taxon>
        <taxon>Neoheterodontei</taxon>
        <taxon>Myida</taxon>
        <taxon>Dreissenoidea</taxon>
        <taxon>Dreissenidae</taxon>
        <taxon>Dreissena</taxon>
    </lineage>
</organism>